<keyword evidence="1" id="KW-1133">Transmembrane helix</keyword>
<proteinExistence type="predicted"/>
<organism evidence="2 3">
    <name type="scientific">Bacillus thermozeamaize</name>
    <dbReference type="NCBI Taxonomy" id="230954"/>
    <lineage>
        <taxon>Bacteria</taxon>
        <taxon>Bacillati</taxon>
        <taxon>Bacillota</taxon>
        <taxon>Bacilli</taxon>
        <taxon>Bacillales</taxon>
        <taxon>Bacillaceae</taxon>
        <taxon>Bacillus</taxon>
    </lineage>
</organism>
<comment type="caution">
    <text evidence="2">The sequence shown here is derived from an EMBL/GenBank/DDBJ whole genome shotgun (WGS) entry which is preliminary data.</text>
</comment>
<protein>
    <submittedName>
        <fullName evidence="2">Uncharacterized protein</fullName>
    </submittedName>
</protein>
<dbReference type="EMBL" id="LZRT01000064">
    <property type="protein sequence ID" value="OUM88224.1"/>
    <property type="molecule type" value="Genomic_DNA"/>
</dbReference>
<sequence>MEENLWRKNIKLRIAWIGLLVFLYLQLIGFVAFVIVNATELENIHELSFLLLLLLIFCLMYTFRIFSWIRQDKAKCKL</sequence>
<evidence type="ECO:0000256" key="1">
    <source>
        <dbReference type="SAM" id="Phobius"/>
    </source>
</evidence>
<reference evidence="3" key="1">
    <citation type="submission" date="2016-06" db="EMBL/GenBank/DDBJ databases">
        <authorList>
            <person name="Nascimento L."/>
            <person name="Pereira R.V."/>
            <person name="Martins L.F."/>
            <person name="Quaggio R.B."/>
            <person name="Silva A.M."/>
            <person name="Setubal J.C."/>
        </authorList>
    </citation>
    <scope>NUCLEOTIDE SEQUENCE [LARGE SCALE GENOMIC DNA]</scope>
</reference>
<name>A0A1Y3PMD4_9BACI</name>
<feature type="transmembrane region" description="Helical" evidence="1">
    <location>
        <begin position="47"/>
        <end position="69"/>
    </location>
</feature>
<accession>A0A1Y3PMD4</accession>
<gene>
    <name evidence="2" type="ORF">BAA01_08550</name>
</gene>
<dbReference type="Proteomes" id="UP000196475">
    <property type="component" value="Unassembled WGS sequence"/>
</dbReference>
<keyword evidence="1" id="KW-0812">Transmembrane</keyword>
<keyword evidence="1" id="KW-0472">Membrane</keyword>
<evidence type="ECO:0000313" key="3">
    <source>
        <dbReference type="Proteomes" id="UP000196475"/>
    </source>
</evidence>
<feature type="transmembrane region" description="Helical" evidence="1">
    <location>
        <begin position="12"/>
        <end position="35"/>
    </location>
</feature>
<evidence type="ECO:0000313" key="2">
    <source>
        <dbReference type="EMBL" id="OUM88224.1"/>
    </source>
</evidence>
<dbReference type="AlphaFoldDB" id="A0A1Y3PMD4"/>